<accession>A0AAP0QIY0</accession>
<keyword evidence="2" id="KW-1185">Reference proteome</keyword>
<name>A0AAP0QIY0_9ROSI</name>
<proteinExistence type="predicted"/>
<gene>
    <name evidence="1" type="ORF">WN944_018887</name>
</gene>
<evidence type="ECO:0000313" key="1">
    <source>
        <dbReference type="EMBL" id="KAK9187491.1"/>
    </source>
</evidence>
<protein>
    <submittedName>
        <fullName evidence="1">Uncharacterized protein</fullName>
    </submittedName>
</protein>
<evidence type="ECO:0000313" key="2">
    <source>
        <dbReference type="Proteomes" id="UP001428341"/>
    </source>
</evidence>
<sequence>MAARIRPSLDNSSLLRHVTVSLESLSAIQMLTTTAASTKGSKITQCVDDVAGAINKKNFNSEERFNGRDFLLKRSYSFGFKRSLASERMVTEAVTASPWRYKRGSFWSKQSSPFGSLTKSRVLWSKGLYTSFLFSFYLYCSFSRLPIFQVLNLSR</sequence>
<reference evidence="1 2" key="1">
    <citation type="submission" date="2024-05" db="EMBL/GenBank/DDBJ databases">
        <title>Haplotype-resolved chromosome-level genome assembly of Huyou (Citrus changshanensis).</title>
        <authorList>
            <person name="Miao C."/>
            <person name="Chen W."/>
            <person name="Wu Y."/>
            <person name="Wang L."/>
            <person name="Zhao S."/>
            <person name="Grierson D."/>
            <person name="Xu C."/>
            <person name="Chen K."/>
        </authorList>
    </citation>
    <scope>NUCLEOTIDE SEQUENCE [LARGE SCALE GENOMIC DNA]</scope>
    <source>
        <strain evidence="1">01-14</strain>
        <tissue evidence="1">Leaf</tissue>
    </source>
</reference>
<dbReference type="Proteomes" id="UP001428341">
    <property type="component" value="Unassembled WGS sequence"/>
</dbReference>
<dbReference type="EMBL" id="JBCGBO010000007">
    <property type="protein sequence ID" value="KAK9187491.1"/>
    <property type="molecule type" value="Genomic_DNA"/>
</dbReference>
<comment type="caution">
    <text evidence="1">The sequence shown here is derived from an EMBL/GenBank/DDBJ whole genome shotgun (WGS) entry which is preliminary data.</text>
</comment>
<dbReference type="AlphaFoldDB" id="A0AAP0QIY0"/>
<organism evidence="1 2">
    <name type="scientific">Citrus x changshan-huyou</name>
    <dbReference type="NCBI Taxonomy" id="2935761"/>
    <lineage>
        <taxon>Eukaryota</taxon>
        <taxon>Viridiplantae</taxon>
        <taxon>Streptophyta</taxon>
        <taxon>Embryophyta</taxon>
        <taxon>Tracheophyta</taxon>
        <taxon>Spermatophyta</taxon>
        <taxon>Magnoliopsida</taxon>
        <taxon>eudicotyledons</taxon>
        <taxon>Gunneridae</taxon>
        <taxon>Pentapetalae</taxon>
        <taxon>rosids</taxon>
        <taxon>malvids</taxon>
        <taxon>Sapindales</taxon>
        <taxon>Rutaceae</taxon>
        <taxon>Aurantioideae</taxon>
        <taxon>Citrus</taxon>
    </lineage>
</organism>